<evidence type="ECO:0000313" key="7">
    <source>
        <dbReference type="Proteomes" id="UP000051096"/>
    </source>
</evidence>
<dbReference type="PANTHER" id="PTHR43063:SF1">
    <property type="entry name" value="4FE-4S CLUSTER CONTAINING PARA FAMILY ATPASE PROTEIN"/>
    <property type="match status" value="1"/>
</dbReference>
<gene>
    <name evidence="6" type="ORF">AMJ87_10290</name>
</gene>
<evidence type="ECO:0000256" key="2">
    <source>
        <dbReference type="ARBA" id="ARBA00023004"/>
    </source>
</evidence>
<evidence type="ECO:0000256" key="1">
    <source>
        <dbReference type="ARBA" id="ARBA00022723"/>
    </source>
</evidence>
<dbReference type="SUPFAM" id="SSF54862">
    <property type="entry name" value="4Fe-4S ferredoxins"/>
    <property type="match status" value="1"/>
</dbReference>
<dbReference type="PATRIC" id="fig|1703780.3.peg.1205"/>
<organism evidence="6 7">
    <name type="scientific">candidate division WOR_3 bacterium SM23_60</name>
    <dbReference type="NCBI Taxonomy" id="1703780"/>
    <lineage>
        <taxon>Bacteria</taxon>
        <taxon>Bacteria division WOR-3</taxon>
    </lineage>
</organism>
<keyword evidence="2" id="KW-0408">Iron</keyword>
<evidence type="ECO:0000313" key="6">
    <source>
        <dbReference type="EMBL" id="KPK69592.1"/>
    </source>
</evidence>
<dbReference type="InterPro" id="IPR017900">
    <property type="entry name" value="4Fe4S_Fe_S_CS"/>
</dbReference>
<protein>
    <submittedName>
        <fullName evidence="6">(4Fe-4S)-binding protein</fullName>
    </submittedName>
</protein>
<dbReference type="GO" id="GO:0051536">
    <property type="term" value="F:iron-sulfur cluster binding"/>
    <property type="evidence" value="ECO:0007669"/>
    <property type="project" value="UniProtKB-KW"/>
</dbReference>
<dbReference type="PROSITE" id="PS51379">
    <property type="entry name" value="4FE4S_FER_2"/>
    <property type="match status" value="2"/>
</dbReference>
<feature type="domain" description="4Fe-4S ferredoxin-type" evidence="5">
    <location>
        <begin position="58"/>
        <end position="87"/>
    </location>
</feature>
<dbReference type="Proteomes" id="UP000051096">
    <property type="component" value="Unassembled WGS sequence"/>
</dbReference>
<evidence type="ECO:0000256" key="4">
    <source>
        <dbReference type="SAM" id="MobiDB-lite"/>
    </source>
</evidence>
<dbReference type="Pfam" id="PF01656">
    <property type="entry name" value="CbiA"/>
    <property type="match status" value="1"/>
</dbReference>
<keyword evidence="3" id="KW-0411">Iron-sulfur</keyword>
<dbReference type="InterPro" id="IPR017896">
    <property type="entry name" value="4Fe4S_Fe-S-bd"/>
</dbReference>
<dbReference type="CDD" id="cd03110">
    <property type="entry name" value="SIMIBI_bact_arch"/>
    <property type="match status" value="1"/>
</dbReference>
<dbReference type="InterPro" id="IPR027417">
    <property type="entry name" value="P-loop_NTPase"/>
</dbReference>
<dbReference type="PANTHER" id="PTHR43063">
    <property type="entry name" value="4FE-4S CLUSTER CONTAINING PARA FAMILY ATPASE PROTEIN"/>
    <property type="match status" value="1"/>
</dbReference>
<accession>A0A0S8G930</accession>
<name>A0A0S8G930_UNCW3</name>
<evidence type="ECO:0000259" key="5">
    <source>
        <dbReference type="PROSITE" id="PS51379"/>
    </source>
</evidence>
<comment type="caution">
    <text evidence="6">The sequence shown here is derived from an EMBL/GenBank/DDBJ whole genome shotgun (WGS) entry which is preliminary data.</text>
</comment>
<dbReference type="Gene3D" id="3.30.70.20">
    <property type="match status" value="1"/>
</dbReference>
<dbReference type="EMBL" id="LJUO01000120">
    <property type="protein sequence ID" value="KPK69592.1"/>
    <property type="molecule type" value="Genomic_DNA"/>
</dbReference>
<dbReference type="Gene3D" id="3.40.50.300">
    <property type="entry name" value="P-loop containing nucleotide triphosphate hydrolases"/>
    <property type="match status" value="1"/>
</dbReference>
<reference evidence="6 7" key="1">
    <citation type="journal article" date="2015" name="Microbiome">
        <title>Genomic resolution of linkages in carbon, nitrogen, and sulfur cycling among widespread estuary sediment bacteria.</title>
        <authorList>
            <person name="Baker B.J."/>
            <person name="Lazar C.S."/>
            <person name="Teske A.P."/>
            <person name="Dick G.J."/>
        </authorList>
    </citation>
    <scope>NUCLEOTIDE SEQUENCE [LARGE SCALE GENOMIC DNA]</scope>
    <source>
        <strain evidence="6">SM23_60</strain>
    </source>
</reference>
<sequence>MIISVASGKGGTGKTTFATNFARALDQDVQFLDCDVEEPNAHIFLKPEITKKEFVSTPVPVVDDAQCDYCGVCARICAYNALAVLKSKVLIFPHLCHGCGGCRLLCPQHAITEDDRKIGVVEMGTSGSLQFVHGTLTVGEVMSPPVIRAVKKRIDPHKIVIIDAPPGTSCPVIEAIKGSDICLLVTEPTPFGLHDLVLAVEVVRKLNMPCGIIINRADIGDDKVEAYCTQENIPVLMRIPFDQGIAKMYSNGTLLVSERTEYVDQFRSVFTNIQRMVHESKTNRRNSHAVYGQKRNTHSAG</sequence>
<feature type="domain" description="4Fe-4S ferredoxin-type" evidence="5">
    <location>
        <begin position="88"/>
        <end position="116"/>
    </location>
</feature>
<dbReference type="InterPro" id="IPR002586">
    <property type="entry name" value="CobQ/CobB/MinD/ParA_Nub-bd_dom"/>
</dbReference>
<feature type="region of interest" description="Disordered" evidence="4">
    <location>
        <begin position="281"/>
        <end position="301"/>
    </location>
</feature>
<dbReference type="GO" id="GO:0046872">
    <property type="term" value="F:metal ion binding"/>
    <property type="evidence" value="ECO:0007669"/>
    <property type="project" value="UniProtKB-KW"/>
</dbReference>
<evidence type="ECO:0000256" key="3">
    <source>
        <dbReference type="ARBA" id="ARBA00023014"/>
    </source>
</evidence>
<dbReference type="SUPFAM" id="SSF52540">
    <property type="entry name" value="P-loop containing nucleoside triphosphate hydrolases"/>
    <property type="match status" value="1"/>
</dbReference>
<keyword evidence="1" id="KW-0479">Metal-binding</keyword>
<proteinExistence type="predicted"/>
<dbReference type="PROSITE" id="PS00198">
    <property type="entry name" value="4FE4S_FER_1"/>
    <property type="match status" value="1"/>
</dbReference>
<dbReference type="AlphaFoldDB" id="A0A0S8G930"/>